<dbReference type="Gene3D" id="3.30.1060.10">
    <property type="entry name" value="Peptide methionine sulphoxide reductase MsrA"/>
    <property type="match status" value="1"/>
</dbReference>
<dbReference type="NCBIfam" id="TIGR00401">
    <property type="entry name" value="msrA"/>
    <property type="match status" value="1"/>
</dbReference>
<dbReference type="PANTHER" id="PTHR43774:SF1">
    <property type="entry name" value="PEPTIDE METHIONINE SULFOXIDE REDUCTASE MSRA 2"/>
    <property type="match status" value="1"/>
</dbReference>
<organism evidence="4">
    <name type="scientific">marine metagenome</name>
    <dbReference type="NCBI Taxonomy" id="408172"/>
    <lineage>
        <taxon>unclassified sequences</taxon>
        <taxon>metagenomes</taxon>
        <taxon>ecological metagenomes</taxon>
    </lineage>
</organism>
<gene>
    <name evidence="4" type="ORF">METZ01_LOCUS36041</name>
</gene>
<dbReference type="GO" id="GO:0008113">
    <property type="term" value="F:peptide-methionine (S)-S-oxide reductase activity"/>
    <property type="evidence" value="ECO:0007669"/>
    <property type="project" value="UniProtKB-EC"/>
</dbReference>
<keyword evidence="2" id="KW-0560">Oxidoreductase</keyword>
<protein>
    <recommendedName>
        <fullName evidence="1">peptide-methionine (S)-S-oxide reductase</fullName>
        <ecNumber evidence="1">1.8.4.11</ecNumber>
    </recommendedName>
</protein>
<dbReference type="InterPro" id="IPR036509">
    <property type="entry name" value="Met_Sox_Rdtase_MsrA_sf"/>
</dbReference>
<evidence type="ECO:0000313" key="4">
    <source>
        <dbReference type="EMBL" id="SUZ83187.1"/>
    </source>
</evidence>
<feature type="domain" description="Peptide methionine sulphoxide reductase MsrA" evidence="3">
    <location>
        <begin position="27"/>
        <end position="179"/>
    </location>
</feature>
<proteinExistence type="inferred from homology"/>
<dbReference type="HAMAP" id="MF_01401">
    <property type="entry name" value="MsrA"/>
    <property type="match status" value="1"/>
</dbReference>
<evidence type="ECO:0000259" key="3">
    <source>
        <dbReference type="Pfam" id="PF01625"/>
    </source>
</evidence>
<evidence type="ECO:0000256" key="1">
    <source>
        <dbReference type="ARBA" id="ARBA00012502"/>
    </source>
</evidence>
<reference evidence="4" key="1">
    <citation type="submission" date="2018-05" db="EMBL/GenBank/DDBJ databases">
        <authorList>
            <person name="Lanie J.A."/>
            <person name="Ng W.-L."/>
            <person name="Kazmierczak K.M."/>
            <person name="Andrzejewski T.M."/>
            <person name="Davidsen T.M."/>
            <person name="Wayne K.J."/>
            <person name="Tettelin H."/>
            <person name="Glass J.I."/>
            <person name="Rusch D."/>
            <person name="Podicherti R."/>
            <person name="Tsui H.-C.T."/>
            <person name="Winkler M.E."/>
        </authorList>
    </citation>
    <scope>NUCLEOTIDE SEQUENCE</scope>
</reference>
<dbReference type="InterPro" id="IPR002569">
    <property type="entry name" value="Met_Sox_Rdtase_MsrA_dom"/>
</dbReference>
<dbReference type="Pfam" id="PF01625">
    <property type="entry name" value="PMSR"/>
    <property type="match status" value="1"/>
</dbReference>
<dbReference type="PANTHER" id="PTHR43774">
    <property type="entry name" value="PEPTIDE METHIONINE SULFOXIDE REDUCTASE"/>
    <property type="match status" value="1"/>
</dbReference>
<evidence type="ECO:0000256" key="2">
    <source>
        <dbReference type="ARBA" id="ARBA00023002"/>
    </source>
</evidence>
<dbReference type="EC" id="1.8.4.11" evidence="1"/>
<dbReference type="SUPFAM" id="SSF55068">
    <property type="entry name" value="Peptide methionine sulfoxide reductase"/>
    <property type="match status" value="1"/>
</dbReference>
<name>A0A381QZW5_9ZZZZ</name>
<dbReference type="EMBL" id="UINC01001539">
    <property type="protein sequence ID" value="SUZ83187.1"/>
    <property type="molecule type" value="Genomic_DNA"/>
</dbReference>
<dbReference type="AlphaFoldDB" id="A0A381QZW5"/>
<accession>A0A381QZW5</accession>
<sequence length="192" mass="22192">MRNNIILIFSLFLSILYGEKSMKEIQKATFGAGCFWCVEAVFERLDGVVDVIPGYSGGHKNNPTYREICTGTTGHAEVAQITFDTRIITFNDLLNMFWKSHDPTTRNKQGNDIGTQYRSAVFYHNNEQKTIAKESKNKVDNSNVFLNPVVTEITKLDKFWPAEDYHNNYYNNNMDQPYCRVIIKPKLDKLFK</sequence>